<sequence>MNPTVPVAYKLLDRIPQAHNIQKARLWRAAYFDPLVENIPRSALARSIPPFHITKIYFVEGAVVVLLLNLVTSNIGSRQSDRRKIKKLVAEYVEEKTMGSFIFITLPYLGRALIVGEWVAYIHGVKLPAAKCNHRVTVERFKELPTVLPSSETGGIEVSFTRATGVSHRLNDEKSRKGHDQGDRQEEEEEQPIHGRTEKIEKMGKKKDQRSDRNLPSLTLNISNKFDPTREYVIKSKYAQIRLYSSPQSPITLSKSLPCFDTSVMLFMSSSSNSSENMAFVSLICSDRPSLTPTMDPATDGCSPKSSEHMRKQHRSITNPTKSDI</sequence>
<dbReference type="AlphaFoldDB" id="A0A9E7HYI6"/>
<accession>A0A9E7HYI6</accession>
<evidence type="ECO:0000313" key="4">
    <source>
        <dbReference type="Proteomes" id="UP001055439"/>
    </source>
</evidence>
<feature type="compositionally biased region" description="Basic and acidic residues" evidence="1">
    <location>
        <begin position="191"/>
        <end position="203"/>
    </location>
</feature>
<feature type="compositionally biased region" description="Basic and acidic residues" evidence="1">
    <location>
        <begin position="169"/>
        <end position="184"/>
    </location>
</feature>
<protein>
    <submittedName>
        <fullName evidence="3">Uncharacterized protein</fullName>
    </submittedName>
</protein>
<keyword evidence="2" id="KW-0812">Transmembrane</keyword>
<evidence type="ECO:0000256" key="2">
    <source>
        <dbReference type="SAM" id="Phobius"/>
    </source>
</evidence>
<dbReference type="OrthoDB" id="1891924at2759"/>
<evidence type="ECO:0000256" key="1">
    <source>
        <dbReference type="SAM" id="MobiDB-lite"/>
    </source>
</evidence>
<feature type="compositionally biased region" description="Polar residues" evidence="1">
    <location>
        <begin position="316"/>
        <end position="325"/>
    </location>
</feature>
<feature type="region of interest" description="Disordered" evidence="1">
    <location>
        <begin position="166"/>
        <end position="218"/>
    </location>
</feature>
<proteinExistence type="predicted"/>
<keyword evidence="4" id="KW-1185">Reference proteome</keyword>
<organism evidence="3 4">
    <name type="scientific">Musa troglodytarum</name>
    <name type="common">fe'i banana</name>
    <dbReference type="NCBI Taxonomy" id="320322"/>
    <lineage>
        <taxon>Eukaryota</taxon>
        <taxon>Viridiplantae</taxon>
        <taxon>Streptophyta</taxon>
        <taxon>Embryophyta</taxon>
        <taxon>Tracheophyta</taxon>
        <taxon>Spermatophyta</taxon>
        <taxon>Magnoliopsida</taxon>
        <taxon>Liliopsida</taxon>
        <taxon>Zingiberales</taxon>
        <taxon>Musaceae</taxon>
        <taxon>Musa</taxon>
    </lineage>
</organism>
<keyword evidence="2" id="KW-0472">Membrane</keyword>
<feature type="region of interest" description="Disordered" evidence="1">
    <location>
        <begin position="291"/>
        <end position="325"/>
    </location>
</feature>
<dbReference type="Proteomes" id="UP001055439">
    <property type="component" value="Chromosome 9"/>
</dbReference>
<dbReference type="EMBL" id="CP097511">
    <property type="protein sequence ID" value="URE42626.1"/>
    <property type="molecule type" value="Genomic_DNA"/>
</dbReference>
<feature type="transmembrane region" description="Helical" evidence="2">
    <location>
        <begin position="56"/>
        <end position="77"/>
    </location>
</feature>
<name>A0A9E7HYI6_9LILI</name>
<reference evidence="3" key="1">
    <citation type="submission" date="2022-05" db="EMBL/GenBank/DDBJ databases">
        <title>The Musa troglodytarum L. genome provides insights into the mechanism of non-climacteric behaviour and enrichment of carotenoids.</title>
        <authorList>
            <person name="Wang J."/>
        </authorList>
    </citation>
    <scope>NUCLEOTIDE SEQUENCE</scope>
    <source>
        <tissue evidence="3">Leaf</tissue>
    </source>
</reference>
<gene>
    <name evidence="3" type="ORF">MUK42_13591</name>
</gene>
<evidence type="ECO:0000313" key="3">
    <source>
        <dbReference type="EMBL" id="URE42626.1"/>
    </source>
</evidence>
<keyword evidence="2" id="KW-1133">Transmembrane helix</keyword>